<evidence type="ECO:0000313" key="21">
    <source>
        <dbReference type="EMBL" id="WGH94123.1"/>
    </source>
</evidence>
<name>A0AAJ6DFA8_9MICC</name>
<reference evidence="21 22" key="1">
    <citation type="submission" date="2023-03" db="EMBL/GenBank/DDBJ databases">
        <title>Complete genome sequences of several Auritidibacter ignavus strains isolated from ear infections.</title>
        <authorList>
            <person name="Baehr T."/>
            <person name="Baumhoegger A.M."/>
        </authorList>
    </citation>
    <scope>NUCLEOTIDE SEQUENCE [LARGE SCALE GENOMIC DNA]</scope>
    <source>
        <strain evidence="21 22">BABAE-6</strain>
    </source>
</reference>
<dbReference type="PANTHER" id="PTHR46382:SF1">
    <property type="entry name" value="PHOSPHATIDATE CYTIDYLYLTRANSFERASE"/>
    <property type="match status" value="1"/>
</dbReference>
<dbReference type="EC" id="2.7.7.41" evidence="6 18"/>
<comment type="pathway">
    <text evidence="3 18">Phospholipid metabolism; CDP-diacylglycerol biosynthesis; CDP-diacylglycerol from sn-glycerol 3-phosphate: step 3/3.</text>
</comment>
<proteinExistence type="inferred from homology"/>
<feature type="transmembrane region" description="Helical" evidence="20">
    <location>
        <begin position="287"/>
        <end position="305"/>
    </location>
</feature>
<keyword evidence="14" id="KW-0443">Lipid metabolism</keyword>
<dbReference type="Proteomes" id="UP001224674">
    <property type="component" value="Chromosome"/>
</dbReference>
<dbReference type="GO" id="GO:0005886">
    <property type="term" value="C:plasma membrane"/>
    <property type="evidence" value="ECO:0007669"/>
    <property type="project" value="UniProtKB-SubCell"/>
</dbReference>
<evidence type="ECO:0000256" key="12">
    <source>
        <dbReference type="ARBA" id="ARBA00022695"/>
    </source>
</evidence>
<feature type="transmembrane region" description="Helical" evidence="20">
    <location>
        <begin position="358"/>
        <end position="376"/>
    </location>
</feature>
<evidence type="ECO:0000256" key="14">
    <source>
        <dbReference type="ARBA" id="ARBA00023098"/>
    </source>
</evidence>
<feature type="transmembrane region" description="Helical" evidence="20">
    <location>
        <begin position="216"/>
        <end position="241"/>
    </location>
</feature>
<feature type="transmembrane region" description="Helical" evidence="20">
    <location>
        <begin position="192"/>
        <end position="209"/>
    </location>
</feature>
<feature type="transmembrane region" description="Helical" evidence="20">
    <location>
        <begin position="119"/>
        <end position="152"/>
    </location>
</feature>
<dbReference type="PROSITE" id="PS01315">
    <property type="entry name" value="CDS"/>
    <property type="match status" value="1"/>
</dbReference>
<feature type="transmembrane region" description="Helical" evidence="20">
    <location>
        <begin position="311"/>
        <end position="332"/>
    </location>
</feature>
<keyword evidence="8" id="KW-1003">Cell membrane</keyword>
<feature type="region of interest" description="Disordered" evidence="19">
    <location>
        <begin position="1"/>
        <end position="93"/>
    </location>
</feature>
<feature type="transmembrane region" description="Helical" evidence="20">
    <location>
        <begin position="164"/>
        <end position="186"/>
    </location>
</feature>
<protein>
    <recommendedName>
        <fullName evidence="7 18">Phosphatidate cytidylyltransferase</fullName>
        <ecNumber evidence="6 18">2.7.7.41</ecNumber>
    </recommendedName>
</protein>
<evidence type="ECO:0000256" key="2">
    <source>
        <dbReference type="ARBA" id="ARBA00004651"/>
    </source>
</evidence>
<dbReference type="GO" id="GO:0016024">
    <property type="term" value="P:CDP-diacylglycerol biosynthetic process"/>
    <property type="evidence" value="ECO:0007669"/>
    <property type="project" value="TreeGrafter"/>
</dbReference>
<dbReference type="AlphaFoldDB" id="A0AAJ6DFA8"/>
<keyword evidence="11 18" id="KW-0812">Transmembrane</keyword>
<keyword evidence="9" id="KW-0444">Lipid biosynthesis</keyword>
<evidence type="ECO:0000256" key="7">
    <source>
        <dbReference type="ARBA" id="ARBA00019373"/>
    </source>
</evidence>
<comment type="pathway">
    <text evidence="4">Lipid metabolism.</text>
</comment>
<evidence type="ECO:0000256" key="10">
    <source>
        <dbReference type="ARBA" id="ARBA00022679"/>
    </source>
</evidence>
<evidence type="ECO:0000256" key="5">
    <source>
        <dbReference type="ARBA" id="ARBA00010185"/>
    </source>
</evidence>
<keyword evidence="10 18" id="KW-0808">Transferase</keyword>
<dbReference type="InterPro" id="IPR000374">
    <property type="entry name" value="PC_trans"/>
</dbReference>
<evidence type="ECO:0000256" key="20">
    <source>
        <dbReference type="SAM" id="Phobius"/>
    </source>
</evidence>
<evidence type="ECO:0000256" key="18">
    <source>
        <dbReference type="RuleBase" id="RU003938"/>
    </source>
</evidence>
<keyword evidence="12 18" id="KW-0548">Nucleotidyltransferase</keyword>
<evidence type="ECO:0000256" key="9">
    <source>
        <dbReference type="ARBA" id="ARBA00022516"/>
    </source>
</evidence>
<evidence type="ECO:0000256" key="8">
    <source>
        <dbReference type="ARBA" id="ARBA00022475"/>
    </source>
</evidence>
<comment type="catalytic activity">
    <reaction evidence="1 18">
        <text>a 1,2-diacyl-sn-glycero-3-phosphate + CTP + H(+) = a CDP-1,2-diacyl-sn-glycerol + diphosphate</text>
        <dbReference type="Rhea" id="RHEA:16229"/>
        <dbReference type="ChEBI" id="CHEBI:15378"/>
        <dbReference type="ChEBI" id="CHEBI:33019"/>
        <dbReference type="ChEBI" id="CHEBI:37563"/>
        <dbReference type="ChEBI" id="CHEBI:58332"/>
        <dbReference type="ChEBI" id="CHEBI:58608"/>
        <dbReference type="EC" id="2.7.7.41"/>
    </reaction>
</comment>
<keyword evidence="16" id="KW-0594">Phospholipid biosynthesis</keyword>
<gene>
    <name evidence="21" type="ORF">QDX21_04855</name>
</gene>
<feature type="compositionally biased region" description="Basic and acidic residues" evidence="19">
    <location>
        <begin position="55"/>
        <end position="73"/>
    </location>
</feature>
<dbReference type="PANTHER" id="PTHR46382">
    <property type="entry name" value="PHOSPHATIDATE CYTIDYLYLTRANSFERASE"/>
    <property type="match status" value="1"/>
</dbReference>
<evidence type="ECO:0000256" key="3">
    <source>
        <dbReference type="ARBA" id="ARBA00005119"/>
    </source>
</evidence>
<keyword evidence="13 20" id="KW-1133">Transmembrane helix</keyword>
<comment type="subcellular location">
    <subcellularLocation>
        <location evidence="2">Cell membrane</location>
        <topology evidence="2">Multi-pass membrane protein</topology>
    </subcellularLocation>
</comment>
<evidence type="ECO:0000256" key="13">
    <source>
        <dbReference type="ARBA" id="ARBA00022989"/>
    </source>
</evidence>
<evidence type="ECO:0000256" key="6">
    <source>
        <dbReference type="ARBA" id="ARBA00012487"/>
    </source>
</evidence>
<keyword evidence="17" id="KW-1208">Phospholipid metabolism</keyword>
<sequence>MSQQDPTGNTGSSPGEDPVITELEGFENLVRDPETGRIIPQTRKERKALEAAQAEIEHQRALPETVGAERGESNDTDPETAEPATYVDNDPVVAPTTVSERPAELEEPKQSTAGRNLPAAIAVGAVLLVAAIIGIFWVPVVVMVLISLLLLVGTWEMSRLYRPYKIEVPLVPLWVGALAMPISAYFGGIDAMVFALFGTMILAVFWTVVSDPYRPLAAAMTTGFIVLWVPFMLSFGVVLMQEPEGNYMVALFLLAVVANDTFGYIVGALFGKHPMAPQISPKKSWEGFAGSLVGAVLVSIGAGWFMLDLEVWRSVIVGLVMVVVATTGDFAASMVKRDLGVKDMGNTLPGHGGVMDRLDSLVFGAPVAFALFVVLLP</sequence>
<keyword evidence="15 20" id="KW-0472">Membrane</keyword>
<dbReference type="GO" id="GO:0004605">
    <property type="term" value="F:phosphatidate cytidylyltransferase activity"/>
    <property type="evidence" value="ECO:0007669"/>
    <property type="project" value="UniProtKB-EC"/>
</dbReference>
<evidence type="ECO:0000256" key="19">
    <source>
        <dbReference type="SAM" id="MobiDB-lite"/>
    </source>
</evidence>
<organism evidence="21 22">
    <name type="scientific">Auritidibacter ignavus</name>
    <dbReference type="NCBI Taxonomy" id="678932"/>
    <lineage>
        <taxon>Bacteria</taxon>
        <taxon>Bacillati</taxon>
        <taxon>Actinomycetota</taxon>
        <taxon>Actinomycetes</taxon>
        <taxon>Micrococcales</taxon>
        <taxon>Micrococcaceae</taxon>
        <taxon>Auritidibacter</taxon>
    </lineage>
</organism>
<evidence type="ECO:0000313" key="22">
    <source>
        <dbReference type="Proteomes" id="UP001224674"/>
    </source>
</evidence>
<dbReference type="RefSeq" id="WP_279675267.1">
    <property type="nucleotide sequence ID" value="NZ_CP122566.1"/>
</dbReference>
<feature type="transmembrane region" description="Helical" evidence="20">
    <location>
        <begin position="247"/>
        <end position="266"/>
    </location>
</feature>
<accession>A0AAJ6DFA8</accession>
<evidence type="ECO:0000256" key="1">
    <source>
        <dbReference type="ARBA" id="ARBA00001698"/>
    </source>
</evidence>
<evidence type="ECO:0000256" key="11">
    <source>
        <dbReference type="ARBA" id="ARBA00022692"/>
    </source>
</evidence>
<evidence type="ECO:0000256" key="16">
    <source>
        <dbReference type="ARBA" id="ARBA00023209"/>
    </source>
</evidence>
<evidence type="ECO:0000256" key="4">
    <source>
        <dbReference type="ARBA" id="ARBA00005189"/>
    </source>
</evidence>
<comment type="similarity">
    <text evidence="5 18">Belongs to the CDS family.</text>
</comment>
<feature type="compositionally biased region" description="Polar residues" evidence="19">
    <location>
        <begin position="1"/>
        <end position="13"/>
    </location>
</feature>
<keyword evidence="22" id="KW-1185">Reference proteome</keyword>
<dbReference type="Pfam" id="PF01148">
    <property type="entry name" value="CTP_transf_1"/>
    <property type="match status" value="1"/>
</dbReference>
<evidence type="ECO:0000256" key="17">
    <source>
        <dbReference type="ARBA" id="ARBA00023264"/>
    </source>
</evidence>
<dbReference type="EMBL" id="CP122566">
    <property type="protein sequence ID" value="WGH94123.1"/>
    <property type="molecule type" value="Genomic_DNA"/>
</dbReference>
<evidence type="ECO:0000256" key="15">
    <source>
        <dbReference type="ARBA" id="ARBA00023136"/>
    </source>
</evidence>